<dbReference type="InterPro" id="IPR019734">
    <property type="entry name" value="TPR_rpt"/>
</dbReference>
<name>V4B8U6_LOTGI</name>
<keyword evidence="2" id="KW-0963">Cytoplasm</keyword>
<organism evidence="6 7">
    <name type="scientific">Lottia gigantea</name>
    <name type="common">Giant owl limpet</name>
    <dbReference type="NCBI Taxonomy" id="225164"/>
    <lineage>
        <taxon>Eukaryota</taxon>
        <taxon>Metazoa</taxon>
        <taxon>Spiralia</taxon>
        <taxon>Lophotrochozoa</taxon>
        <taxon>Mollusca</taxon>
        <taxon>Gastropoda</taxon>
        <taxon>Patellogastropoda</taxon>
        <taxon>Lottioidea</taxon>
        <taxon>Lottiidae</taxon>
        <taxon>Lottia</taxon>
    </lineage>
</organism>
<reference evidence="6 7" key="1">
    <citation type="journal article" date="2013" name="Nature">
        <title>Insights into bilaterian evolution from three spiralian genomes.</title>
        <authorList>
            <person name="Simakov O."/>
            <person name="Marletaz F."/>
            <person name="Cho S.J."/>
            <person name="Edsinger-Gonzales E."/>
            <person name="Havlak P."/>
            <person name="Hellsten U."/>
            <person name="Kuo D.H."/>
            <person name="Larsson T."/>
            <person name="Lv J."/>
            <person name="Arendt D."/>
            <person name="Savage R."/>
            <person name="Osoegawa K."/>
            <person name="de Jong P."/>
            <person name="Grimwood J."/>
            <person name="Chapman J.A."/>
            <person name="Shapiro H."/>
            <person name="Aerts A."/>
            <person name="Otillar R.P."/>
            <person name="Terry A.Y."/>
            <person name="Boore J.L."/>
            <person name="Grigoriev I.V."/>
            <person name="Lindberg D.R."/>
            <person name="Seaver E.C."/>
            <person name="Weisblat D.A."/>
            <person name="Putnam N.H."/>
            <person name="Rokhsar D.S."/>
        </authorList>
    </citation>
    <scope>NUCLEOTIDE SEQUENCE [LARGE SCALE GENOMIC DNA]</scope>
</reference>
<dbReference type="EMBL" id="KB200314">
    <property type="protein sequence ID" value="ESP02262.1"/>
    <property type="molecule type" value="Genomic_DNA"/>
</dbReference>
<dbReference type="KEGG" id="lgi:LOTGIDRAFT_66601"/>
<dbReference type="GO" id="GO:0006626">
    <property type="term" value="P:protein targeting to mitochondrion"/>
    <property type="evidence" value="ECO:0007669"/>
    <property type="project" value="TreeGrafter"/>
</dbReference>
<evidence type="ECO:0000313" key="7">
    <source>
        <dbReference type="Proteomes" id="UP000030746"/>
    </source>
</evidence>
<evidence type="ECO:0000313" key="6">
    <source>
        <dbReference type="EMBL" id="ESP02262.1"/>
    </source>
</evidence>
<dbReference type="RefSeq" id="XP_009047089.1">
    <property type="nucleotide sequence ID" value="XM_009048841.1"/>
</dbReference>
<keyword evidence="7" id="KW-1185">Reference proteome</keyword>
<keyword evidence="4 5" id="KW-0802">TPR repeat</keyword>
<evidence type="ECO:0000256" key="4">
    <source>
        <dbReference type="ARBA" id="ARBA00022803"/>
    </source>
</evidence>
<dbReference type="PROSITE" id="PS50005">
    <property type="entry name" value="TPR"/>
    <property type="match status" value="1"/>
</dbReference>
<dbReference type="CTD" id="20251785"/>
<dbReference type="OMA" id="PMAVKEN"/>
<dbReference type="GO" id="GO:0005829">
    <property type="term" value="C:cytosol"/>
    <property type="evidence" value="ECO:0007669"/>
    <property type="project" value="TreeGrafter"/>
</dbReference>
<dbReference type="InterPro" id="IPR051982">
    <property type="entry name" value="CiliaryAsmbly_MitoImport"/>
</dbReference>
<dbReference type="HOGENOM" id="CLU_061396_0_0_1"/>
<keyword evidence="3" id="KW-0677">Repeat</keyword>
<dbReference type="PANTHER" id="PTHR45984">
    <property type="entry name" value="RNA (RNA) POLYMERASE II ASSOCIATED PROTEIN HOMOLOG"/>
    <property type="match status" value="1"/>
</dbReference>
<comment type="subcellular location">
    <subcellularLocation>
        <location evidence="1">Cytoplasm</location>
    </subcellularLocation>
</comment>
<sequence length="259" mass="29281">QEKLPRKLLAVKEEGSNLFRTGQYGKAILRYTTLIEELEKDSIHQIVNLSLMFSNRAACYLKTGHSKAAMKDCERSLENIPHTIKPLLRHAAACEHLEKYRQAYIDYWHILSIDSSVQLAQSGSTRLTILHQLDGTIWREKLPPMVTVAPWEVPEIVLDDSGSRKSELTPPPEDLPNPDLEFEECKKQGNGLVQLGDFEKAVEWYCKCIELNPENSVGFTNRAHCYLKLNKAAEAVTDCNQALALDGTNCKALYRRALA</sequence>
<dbReference type="GO" id="GO:0005739">
    <property type="term" value="C:mitochondrion"/>
    <property type="evidence" value="ECO:0007669"/>
    <property type="project" value="TreeGrafter"/>
</dbReference>
<dbReference type="SUPFAM" id="SSF48452">
    <property type="entry name" value="TPR-like"/>
    <property type="match status" value="1"/>
</dbReference>
<dbReference type="InterPro" id="IPR011990">
    <property type="entry name" value="TPR-like_helical_dom_sf"/>
</dbReference>
<feature type="non-terminal residue" evidence="6">
    <location>
        <position position="259"/>
    </location>
</feature>
<dbReference type="STRING" id="225164.V4B8U6"/>
<proteinExistence type="predicted"/>
<feature type="non-terminal residue" evidence="6">
    <location>
        <position position="1"/>
    </location>
</feature>
<dbReference type="Proteomes" id="UP000030746">
    <property type="component" value="Unassembled WGS sequence"/>
</dbReference>
<dbReference type="GeneID" id="20251785"/>
<dbReference type="GO" id="GO:0031072">
    <property type="term" value="F:heat shock protein binding"/>
    <property type="evidence" value="ECO:0007669"/>
    <property type="project" value="TreeGrafter"/>
</dbReference>
<dbReference type="OrthoDB" id="2942533at2759"/>
<protein>
    <submittedName>
        <fullName evidence="6">Uncharacterized protein</fullName>
    </submittedName>
</protein>
<evidence type="ECO:0000256" key="2">
    <source>
        <dbReference type="ARBA" id="ARBA00022490"/>
    </source>
</evidence>
<dbReference type="Gene3D" id="1.25.40.10">
    <property type="entry name" value="Tetratricopeptide repeat domain"/>
    <property type="match status" value="2"/>
</dbReference>
<dbReference type="SMART" id="SM00028">
    <property type="entry name" value="TPR"/>
    <property type="match status" value="4"/>
</dbReference>
<evidence type="ECO:0000256" key="3">
    <source>
        <dbReference type="ARBA" id="ARBA00022737"/>
    </source>
</evidence>
<dbReference type="Pfam" id="PF13181">
    <property type="entry name" value="TPR_8"/>
    <property type="match status" value="2"/>
</dbReference>
<gene>
    <name evidence="6" type="ORF">LOTGIDRAFT_66601</name>
</gene>
<dbReference type="PANTHER" id="PTHR45984:SF1">
    <property type="entry name" value="SPAG1 AXONEMAL DYNEIN ASSEMBLY FACTOR"/>
    <property type="match status" value="1"/>
</dbReference>
<feature type="repeat" description="TPR" evidence="5">
    <location>
        <begin position="182"/>
        <end position="215"/>
    </location>
</feature>
<evidence type="ECO:0000256" key="5">
    <source>
        <dbReference type="PROSITE-ProRule" id="PRU00339"/>
    </source>
</evidence>
<accession>V4B8U6</accession>
<evidence type="ECO:0000256" key="1">
    <source>
        <dbReference type="ARBA" id="ARBA00004496"/>
    </source>
</evidence>
<dbReference type="AlphaFoldDB" id="V4B8U6"/>